<dbReference type="SUPFAM" id="SSF47413">
    <property type="entry name" value="lambda repressor-like DNA-binding domains"/>
    <property type="match status" value="1"/>
</dbReference>
<keyword evidence="4" id="KW-1185">Reference proteome</keyword>
<reference evidence="3 4" key="1">
    <citation type="submission" date="2020-07" db="EMBL/GenBank/DDBJ databases">
        <title>Genomic Encyclopedia of Type Strains, Phase IV (KMG-IV): sequencing the most valuable type-strain genomes for metagenomic binning, comparative biology and taxonomic classification.</title>
        <authorList>
            <person name="Goeker M."/>
        </authorList>
    </citation>
    <scope>NUCLEOTIDE SEQUENCE [LARGE SCALE GENOMIC DNA]</scope>
    <source>
        <strain evidence="3 4">DSM 45533</strain>
    </source>
</reference>
<evidence type="ECO:0000256" key="1">
    <source>
        <dbReference type="SAM" id="MobiDB-lite"/>
    </source>
</evidence>
<feature type="region of interest" description="Disordered" evidence="1">
    <location>
        <begin position="68"/>
        <end position="88"/>
    </location>
</feature>
<evidence type="ECO:0000259" key="2">
    <source>
        <dbReference type="PROSITE" id="PS50943"/>
    </source>
</evidence>
<organism evidence="3 4">
    <name type="scientific">Nonomuraea soli</name>
    <dbReference type="NCBI Taxonomy" id="1032476"/>
    <lineage>
        <taxon>Bacteria</taxon>
        <taxon>Bacillati</taxon>
        <taxon>Actinomycetota</taxon>
        <taxon>Actinomycetes</taxon>
        <taxon>Streptosporangiales</taxon>
        <taxon>Streptosporangiaceae</taxon>
        <taxon>Nonomuraea</taxon>
    </lineage>
</organism>
<dbReference type="InterPro" id="IPR010982">
    <property type="entry name" value="Lambda_DNA-bd_dom_sf"/>
</dbReference>
<dbReference type="InterPro" id="IPR011990">
    <property type="entry name" value="TPR-like_helical_dom_sf"/>
</dbReference>
<dbReference type="Gene3D" id="1.25.40.10">
    <property type="entry name" value="Tetratricopeptide repeat domain"/>
    <property type="match status" value="1"/>
</dbReference>
<feature type="compositionally biased region" description="Low complexity" evidence="1">
    <location>
        <begin position="68"/>
        <end position="77"/>
    </location>
</feature>
<dbReference type="EMBL" id="JACDUR010000001">
    <property type="protein sequence ID" value="MBA2890107.1"/>
    <property type="molecule type" value="Genomic_DNA"/>
</dbReference>
<dbReference type="CDD" id="cd00093">
    <property type="entry name" value="HTH_XRE"/>
    <property type="match status" value="1"/>
</dbReference>
<dbReference type="AlphaFoldDB" id="A0A7W0HNU6"/>
<dbReference type="PANTHER" id="PTHR47691:SF3">
    <property type="entry name" value="HTH-TYPE TRANSCRIPTIONAL REGULATOR RV0890C-RELATED"/>
    <property type="match status" value="1"/>
</dbReference>
<dbReference type="Pfam" id="PF13424">
    <property type="entry name" value="TPR_12"/>
    <property type="match status" value="1"/>
</dbReference>
<dbReference type="PRINTS" id="PR00364">
    <property type="entry name" value="DISEASERSIST"/>
</dbReference>
<gene>
    <name evidence="3" type="ORF">HNR30_001442</name>
</gene>
<dbReference type="Gene3D" id="3.40.50.300">
    <property type="entry name" value="P-loop containing nucleotide triphosphate hydrolases"/>
    <property type="match status" value="1"/>
</dbReference>
<dbReference type="Gene3D" id="1.10.260.40">
    <property type="entry name" value="lambda repressor-like DNA-binding domains"/>
    <property type="match status" value="1"/>
</dbReference>
<dbReference type="Pfam" id="PF13560">
    <property type="entry name" value="HTH_31"/>
    <property type="match status" value="1"/>
</dbReference>
<dbReference type="InterPro" id="IPR019734">
    <property type="entry name" value="TPR_rpt"/>
</dbReference>
<accession>A0A7W0HNU6</accession>
<dbReference type="PANTHER" id="PTHR47691">
    <property type="entry name" value="REGULATOR-RELATED"/>
    <property type="match status" value="1"/>
</dbReference>
<dbReference type="InterPro" id="IPR027417">
    <property type="entry name" value="P-loop_NTPase"/>
</dbReference>
<dbReference type="RefSeq" id="WP_181608827.1">
    <property type="nucleotide sequence ID" value="NZ_BAABAM010000001.1"/>
</dbReference>
<dbReference type="SUPFAM" id="SSF52540">
    <property type="entry name" value="P-loop containing nucleoside triphosphate hydrolases"/>
    <property type="match status" value="1"/>
</dbReference>
<dbReference type="GO" id="GO:0003677">
    <property type="term" value="F:DNA binding"/>
    <property type="evidence" value="ECO:0007669"/>
    <property type="project" value="InterPro"/>
</dbReference>
<evidence type="ECO:0000313" key="3">
    <source>
        <dbReference type="EMBL" id="MBA2890107.1"/>
    </source>
</evidence>
<proteinExistence type="predicted"/>
<name>A0A7W0HNU6_9ACTN</name>
<protein>
    <submittedName>
        <fullName evidence="3">Transcriptional regulator with XRE-family HTH domain/tetratricopeptide (TPR) repeat protein</fullName>
    </submittedName>
</protein>
<dbReference type="SUPFAM" id="SSF48452">
    <property type="entry name" value="TPR-like"/>
    <property type="match status" value="1"/>
</dbReference>
<comment type="caution">
    <text evidence="3">The sequence shown here is derived from an EMBL/GenBank/DDBJ whole genome shotgun (WGS) entry which is preliminary data.</text>
</comment>
<feature type="domain" description="HTH cro/C1-type" evidence="2">
    <location>
        <begin position="9"/>
        <end position="64"/>
    </location>
</feature>
<sequence length="751" mass="81434">MVSQFGLLLRRVRQDAKLTLEELSVASGVSARAISDMERGHSRGPQRRTVEALADALKLDTGQRAALTAAARAGRPRPAGPAPGSCELPRGVGDFTGRAAELLQLRRLAEQAGSPAASVATVSGTGGIGKTALAVHAAGQLAALFPDGGYYLDLRGMDATPLPPAVALARLLKALGVPESGIPGEEEERAGHYRALLRERRCLIVLDNVAHESQVRPLLPPDGATMAIVTSRRTLAGLEGVRQVPLAPLSGEEAAGLLRTIVGEERSSSDAAGLTRLAELSGHLPLAVRIVGNRLQSRPGWTPSQLAGRLDDEERRLEALAAGDLAVAAAFSFSYEQLSGTARLVFRRLALAAAPDFGVPLTAILSEMEPEEAEDALEELVELGLLQSPYLARYRFHDLVRLYARARLAKEDSIEAQHGARRRMESWLLDVAVVAGRWFEPGYGKPPPGWRSLIELGSREEAGTWLREEGTAWLEALRSAARRGEHATVVEVAESMHWFSDQWMFWGYWREIFELSSGAARAMGDRLQESVHLGYLSWALVFCEARPAEGRTAALRAAELARAVGDVRQEGWALLYAAWAEQPETSRQENALEYARQSADLLRRAGDPEGYPQAATTVMVSLGRLGRMEEVLEHGRACLATLRDPGYGGDPAIMAYSIGVTLHDMGRAYVRMERWEEAIDTIQQALPELSAHPIAVTLGYAHRNLGIALARTGRSGEARQALEEARRILEATTETEVVAEVLQELAGLPER</sequence>
<dbReference type="InterPro" id="IPR001387">
    <property type="entry name" value="Cro/C1-type_HTH"/>
</dbReference>
<evidence type="ECO:0000313" key="4">
    <source>
        <dbReference type="Proteomes" id="UP000530928"/>
    </source>
</evidence>
<dbReference type="SMART" id="SM00530">
    <property type="entry name" value="HTH_XRE"/>
    <property type="match status" value="1"/>
</dbReference>
<dbReference type="PROSITE" id="PS50943">
    <property type="entry name" value="HTH_CROC1"/>
    <property type="match status" value="1"/>
</dbReference>
<dbReference type="Proteomes" id="UP000530928">
    <property type="component" value="Unassembled WGS sequence"/>
</dbReference>
<dbReference type="SMART" id="SM00028">
    <property type="entry name" value="TPR"/>
    <property type="match status" value="2"/>
</dbReference>